<gene>
    <name evidence="1" type="ORF">RPERSI_LOCUS19609</name>
</gene>
<reference evidence="1" key="1">
    <citation type="submission" date="2021-06" db="EMBL/GenBank/DDBJ databases">
        <authorList>
            <person name="Kallberg Y."/>
            <person name="Tangrot J."/>
            <person name="Rosling A."/>
        </authorList>
    </citation>
    <scope>NUCLEOTIDE SEQUENCE</scope>
    <source>
        <strain evidence="1">MA461A</strain>
    </source>
</reference>
<feature type="non-terminal residue" evidence="1">
    <location>
        <position position="52"/>
    </location>
</feature>
<dbReference type="EMBL" id="CAJVQC010054017">
    <property type="protein sequence ID" value="CAG8793681.1"/>
    <property type="molecule type" value="Genomic_DNA"/>
</dbReference>
<accession>A0ACA9RGS1</accession>
<evidence type="ECO:0000313" key="1">
    <source>
        <dbReference type="EMBL" id="CAG8793681.1"/>
    </source>
</evidence>
<protein>
    <submittedName>
        <fullName evidence="1">20563_t:CDS:1</fullName>
    </submittedName>
</protein>
<organism evidence="1 2">
    <name type="scientific">Racocetra persica</name>
    <dbReference type="NCBI Taxonomy" id="160502"/>
    <lineage>
        <taxon>Eukaryota</taxon>
        <taxon>Fungi</taxon>
        <taxon>Fungi incertae sedis</taxon>
        <taxon>Mucoromycota</taxon>
        <taxon>Glomeromycotina</taxon>
        <taxon>Glomeromycetes</taxon>
        <taxon>Diversisporales</taxon>
        <taxon>Gigasporaceae</taxon>
        <taxon>Racocetra</taxon>
    </lineage>
</organism>
<comment type="caution">
    <text evidence="1">The sequence shown here is derived from an EMBL/GenBank/DDBJ whole genome shotgun (WGS) entry which is preliminary data.</text>
</comment>
<sequence length="52" mass="6177">MPEKPESASWSSYFDRVKPKLYKLKVDLSNLKKYESNEQKIGAKKMNNNRKE</sequence>
<name>A0ACA9RGS1_9GLOM</name>
<proteinExistence type="predicted"/>
<keyword evidence="2" id="KW-1185">Reference proteome</keyword>
<evidence type="ECO:0000313" key="2">
    <source>
        <dbReference type="Proteomes" id="UP000789920"/>
    </source>
</evidence>
<dbReference type="Proteomes" id="UP000789920">
    <property type="component" value="Unassembled WGS sequence"/>
</dbReference>